<dbReference type="CDD" id="cd04168">
    <property type="entry name" value="TetM_like"/>
    <property type="match status" value="1"/>
</dbReference>
<dbReference type="InterPro" id="IPR005225">
    <property type="entry name" value="Small_GTP-bd"/>
</dbReference>
<evidence type="ECO:0000313" key="6">
    <source>
        <dbReference type="EMBL" id="MBA8930219.1"/>
    </source>
</evidence>
<dbReference type="InterPro" id="IPR009000">
    <property type="entry name" value="Transl_B-barrel_sf"/>
</dbReference>
<dbReference type="InterPro" id="IPR014721">
    <property type="entry name" value="Ribsml_uS5_D2-typ_fold_subgr"/>
</dbReference>
<sequence>MNIGILAHVDAGKTSLTERLLLHAGVIDRLGSVDAGSTQTDSLELERRRGITIQSAVVSFTVRGQRVNLIDTPGHSDFVAEVERALRVLDGAVLVVSAVEGVQAQTRVLMRTLRGLGTPVIVFVNKVDRAGARYEQVLAELRELLGLDCVAMNSVSGLGTRDASVRRFSWHDKEFLEQLALADERLLASYVDDPVRVSEQDCLRALRGASPVYFGSAVTGVGVAELVDGVLRLLRPQEPTTDALRASVFKVERGRAGEKVAYARVHTGVLRARSVVPLHRRDPSGAVLELTGRITGVEVFEHGAATVPAEAGPGRIAKVRGLREVRVGDQLGSAEPLPAGGFFAPPRLETVVRAPDRAALHEALRQLAEQDPLINLSRHADGEMSVRLYGEVQKEVIADTLAETFGVLAEFEPTSTVFVERPVGVGEAVEEMDFSGRLLFYATVGLRVQPAPPGSGVSFQRAVELGGLPLAFHKAIEESVRDTLRQGLHGWEVVDCAVTLTRTGYASPISAAGDFRKLTPLVLMQALRQAGTTVLEPLDEFEAEVPADCANPVLLVLGECGAQVRDSRIRAATCVIGGVLPTSAVHGLEQRVPALTRGQGVVLSRFHGHRPYRGPAPHRPRTGANPLDRGEYLLHTFGRR</sequence>
<dbReference type="Pfam" id="PF03764">
    <property type="entry name" value="EFG_IV"/>
    <property type="match status" value="1"/>
</dbReference>
<dbReference type="PROSITE" id="PS51722">
    <property type="entry name" value="G_TR_2"/>
    <property type="match status" value="1"/>
</dbReference>
<dbReference type="InterPro" id="IPR000640">
    <property type="entry name" value="EFG_V-like"/>
</dbReference>
<evidence type="ECO:0000259" key="5">
    <source>
        <dbReference type="PROSITE" id="PS51722"/>
    </source>
</evidence>
<dbReference type="Pfam" id="PF00009">
    <property type="entry name" value="GTP_EFTU"/>
    <property type="match status" value="1"/>
</dbReference>
<dbReference type="PROSITE" id="PS00301">
    <property type="entry name" value="G_TR_1"/>
    <property type="match status" value="1"/>
</dbReference>
<comment type="caution">
    <text evidence="6">The sequence shown here is derived from an EMBL/GenBank/DDBJ whole genome shotgun (WGS) entry which is preliminary data.</text>
</comment>
<dbReference type="RefSeq" id="WP_318296819.1">
    <property type="nucleotide sequence ID" value="NZ_BAAABQ010000034.1"/>
</dbReference>
<gene>
    <name evidence="6" type="ORF">BC739_007452</name>
</gene>
<name>A0ABR6BUJ1_9PSEU</name>
<dbReference type="Gene3D" id="3.30.230.10">
    <property type="match status" value="1"/>
</dbReference>
<dbReference type="Proteomes" id="UP000517916">
    <property type="component" value="Unassembled WGS sequence"/>
</dbReference>
<keyword evidence="7" id="KW-1185">Reference proteome</keyword>
<dbReference type="Pfam" id="PF00679">
    <property type="entry name" value="EFG_C"/>
    <property type="match status" value="1"/>
</dbReference>
<dbReference type="InterPro" id="IPR005517">
    <property type="entry name" value="Transl_elong_EFG/EF2_IV"/>
</dbReference>
<dbReference type="PRINTS" id="PR01037">
    <property type="entry name" value="TCRTETOQM"/>
</dbReference>
<keyword evidence="1" id="KW-0547">Nucleotide-binding</keyword>
<evidence type="ECO:0000256" key="2">
    <source>
        <dbReference type="ARBA" id="ARBA00022917"/>
    </source>
</evidence>
<dbReference type="PANTHER" id="PTHR43261">
    <property type="entry name" value="TRANSLATION ELONGATION FACTOR G-RELATED"/>
    <property type="match status" value="1"/>
</dbReference>
<dbReference type="InterPro" id="IPR035647">
    <property type="entry name" value="EFG_III/V"/>
</dbReference>
<dbReference type="EMBL" id="JACJID010000006">
    <property type="protein sequence ID" value="MBA8930219.1"/>
    <property type="molecule type" value="Genomic_DNA"/>
</dbReference>
<feature type="compositionally biased region" description="Basic residues" evidence="4">
    <location>
        <begin position="608"/>
        <end position="621"/>
    </location>
</feature>
<dbReference type="InterPro" id="IPR027417">
    <property type="entry name" value="P-loop_NTPase"/>
</dbReference>
<dbReference type="PANTHER" id="PTHR43261:SF1">
    <property type="entry name" value="RIBOSOME-RELEASING FACTOR 2, MITOCHONDRIAL"/>
    <property type="match status" value="1"/>
</dbReference>
<proteinExistence type="predicted"/>
<accession>A0ABR6BUJ1</accession>
<dbReference type="CDD" id="cd01684">
    <property type="entry name" value="Tet_like_IV"/>
    <property type="match status" value="1"/>
</dbReference>
<dbReference type="NCBIfam" id="TIGR00231">
    <property type="entry name" value="small_GTP"/>
    <property type="match status" value="1"/>
</dbReference>
<dbReference type="SUPFAM" id="SSF54980">
    <property type="entry name" value="EF-G C-terminal domain-like"/>
    <property type="match status" value="2"/>
</dbReference>
<evidence type="ECO:0000256" key="4">
    <source>
        <dbReference type="SAM" id="MobiDB-lite"/>
    </source>
</evidence>
<evidence type="ECO:0000256" key="3">
    <source>
        <dbReference type="ARBA" id="ARBA00023134"/>
    </source>
</evidence>
<dbReference type="InterPro" id="IPR031157">
    <property type="entry name" value="G_TR_CS"/>
</dbReference>
<dbReference type="SUPFAM" id="SSF50447">
    <property type="entry name" value="Translation proteins"/>
    <property type="match status" value="1"/>
</dbReference>
<feature type="region of interest" description="Disordered" evidence="4">
    <location>
        <begin position="608"/>
        <end position="630"/>
    </location>
</feature>
<keyword evidence="3" id="KW-0342">GTP-binding</keyword>
<keyword evidence="2" id="KW-0648">Protein biosynthesis</keyword>
<dbReference type="Gene3D" id="3.40.50.300">
    <property type="entry name" value="P-loop containing nucleotide triphosphate hydrolases"/>
    <property type="match status" value="1"/>
</dbReference>
<dbReference type="Gene3D" id="2.40.30.10">
    <property type="entry name" value="Translation factors"/>
    <property type="match status" value="1"/>
</dbReference>
<dbReference type="Gene3D" id="3.30.70.870">
    <property type="entry name" value="Elongation Factor G (Translational Gtpase), domain 3"/>
    <property type="match status" value="1"/>
</dbReference>
<evidence type="ECO:0000256" key="1">
    <source>
        <dbReference type="ARBA" id="ARBA00022741"/>
    </source>
</evidence>
<dbReference type="InterPro" id="IPR020568">
    <property type="entry name" value="Ribosomal_Su5_D2-typ_SF"/>
</dbReference>
<evidence type="ECO:0000313" key="7">
    <source>
        <dbReference type="Proteomes" id="UP000517916"/>
    </source>
</evidence>
<dbReference type="SUPFAM" id="SSF52540">
    <property type="entry name" value="P-loop containing nucleoside triphosphate hydrolases"/>
    <property type="match status" value="1"/>
</dbReference>
<reference evidence="6 7" key="1">
    <citation type="submission" date="2020-08" db="EMBL/GenBank/DDBJ databases">
        <title>Genomic Encyclopedia of Archaeal and Bacterial Type Strains, Phase II (KMG-II): from individual species to whole genera.</title>
        <authorList>
            <person name="Goeker M."/>
        </authorList>
    </citation>
    <scope>NUCLEOTIDE SEQUENCE [LARGE SCALE GENOMIC DNA]</scope>
    <source>
        <strain evidence="6 7">DSM 43850</strain>
    </source>
</reference>
<dbReference type="SUPFAM" id="SSF54211">
    <property type="entry name" value="Ribosomal protein S5 domain 2-like"/>
    <property type="match status" value="1"/>
</dbReference>
<dbReference type="InterPro" id="IPR000795">
    <property type="entry name" value="T_Tr_GTP-bd_dom"/>
</dbReference>
<dbReference type="PRINTS" id="PR00315">
    <property type="entry name" value="ELONGATNFCT"/>
</dbReference>
<protein>
    <submittedName>
        <fullName evidence="6">Ribosomal protection tetracycline resistance protein</fullName>
    </submittedName>
</protein>
<dbReference type="SMART" id="SM00889">
    <property type="entry name" value="EFG_IV"/>
    <property type="match status" value="1"/>
</dbReference>
<feature type="domain" description="Tr-type G" evidence="5">
    <location>
        <begin position="1"/>
        <end position="240"/>
    </location>
</feature>
<organism evidence="6 7">
    <name type="scientific">Kutzneria viridogrisea</name>
    <dbReference type="NCBI Taxonomy" id="47990"/>
    <lineage>
        <taxon>Bacteria</taxon>
        <taxon>Bacillati</taxon>
        <taxon>Actinomycetota</taxon>
        <taxon>Actinomycetes</taxon>
        <taxon>Pseudonocardiales</taxon>
        <taxon>Pseudonocardiaceae</taxon>
        <taxon>Kutzneria</taxon>
    </lineage>
</organism>